<sequence length="229" mass="25703">MKQLNSLSIFFALILLLLTPSLAAAMLDAKTDEIPYQIDNSDRIVIGTVSKMIDYGKYTIFTITVNEWLYNPLPAKTIKVRTETGTNLWTEDEAEFTLNESVLIMLKDADLNKQLFRVTFGFPGKRPASDRDAVIKELKTQGKWPEENQTGNKTNETEIVENTGALDKQEGNQTVNDANDTKTTENTGTTTEKEENSNQTRKPNTTPFISPVWVLSALLGAVTYMRRTT</sequence>
<evidence type="ECO:0000313" key="3">
    <source>
        <dbReference type="Proteomes" id="UP001246244"/>
    </source>
</evidence>
<dbReference type="Proteomes" id="UP001246244">
    <property type="component" value="Unassembled WGS sequence"/>
</dbReference>
<protein>
    <recommendedName>
        <fullName evidence="4">Cell surface protein</fullName>
    </recommendedName>
</protein>
<keyword evidence="3" id="KW-1185">Reference proteome</keyword>
<comment type="caution">
    <text evidence="2">The sequence shown here is derived from an EMBL/GenBank/DDBJ whole genome shotgun (WGS) entry which is preliminary data.</text>
</comment>
<evidence type="ECO:0000256" key="1">
    <source>
        <dbReference type="SAM" id="MobiDB-lite"/>
    </source>
</evidence>
<reference evidence="3" key="1">
    <citation type="submission" date="2023-07" db="EMBL/GenBank/DDBJ databases">
        <title>Whole-genome sequencing of a new Methanosarcina sp. Z-7115.</title>
        <authorList>
            <person name="Zhilina T.N."/>
            <person name="Merkel A.Y."/>
        </authorList>
    </citation>
    <scope>NUCLEOTIDE SEQUENCE [LARGE SCALE GENOMIC DNA]</scope>
    <source>
        <strain evidence="3">Z-7115</strain>
    </source>
</reference>
<gene>
    <name evidence="2" type="ORF">RG963_11565</name>
</gene>
<dbReference type="EMBL" id="JAVKPK010000048">
    <property type="protein sequence ID" value="MDR7666406.1"/>
    <property type="molecule type" value="Genomic_DNA"/>
</dbReference>
<organism evidence="2 3">
    <name type="scientific">Methanosarcina baikalica</name>
    <dbReference type="NCBI Taxonomy" id="3073890"/>
    <lineage>
        <taxon>Archaea</taxon>
        <taxon>Methanobacteriati</taxon>
        <taxon>Methanobacteriota</taxon>
        <taxon>Stenosarchaea group</taxon>
        <taxon>Methanomicrobia</taxon>
        <taxon>Methanosarcinales</taxon>
        <taxon>Methanosarcinaceae</taxon>
        <taxon>Methanosarcina</taxon>
    </lineage>
</organism>
<evidence type="ECO:0000313" key="2">
    <source>
        <dbReference type="EMBL" id="MDR7666406.1"/>
    </source>
</evidence>
<proteinExistence type="predicted"/>
<accession>A0ABU2D347</accession>
<name>A0ABU2D347_9EURY</name>
<feature type="region of interest" description="Disordered" evidence="1">
    <location>
        <begin position="162"/>
        <end position="207"/>
    </location>
</feature>
<dbReference type="RefSeq" id="WP_310576434.1">
    <property type="nucleotide sequence ID" value="NZ_JAVKPK010000048.1"/>
</dbReference>
<evidence type="ECO:0008006" key="4">
    <source>
        <dbReference type="Google" id="ProtNLM"/>
    </source>
</evidence>
<feature type="compositionally biased region" description="Polar residues" evidence="1">
    <location>
        <begin position="197"/>
        <end position="207"/>
    </location>
</feature>